<dbReference type="EMBL" id="MF417903">
    <property type="protein sequence ID" value="ASN70191.1"/>
    <property type="molecule type" value="Genomic_DNA"/>
</dbReference>
<name>A0A2H4JDL0_9CAUD</name>
<organism evidence="1">
    <name type="scientific">uncultured Caudovirales phage</name>
    <dbReference type="NCBI Taxonomy" id="2100421"/>
    <lineage>
        <taxon>Viruses</taxon>
        <taxon>Duplodnaviria</taxon>
        <taxon>Heunggongvirae</taxon>
        <taxon>Uroviricota</taxon>
        <taxon>Caudoviricetes</taxon>
        <taxon>Peduoviridae</taxon>
        <taxon>Maltschvirus</taxon>
        <taxon>Maltschvirus maltsch</taxon>
    </lineage>
</organism>
<reference evidence="1" key="1">
    <citation type="submission" date="2017-06" db="EMBL/GenBank/DDBJ databases">
        <title>Novel phages from South African skin metaviromes.</title>
        <authorList>
            <person name="van Zyl L.J."/>
            <person name="Abrahams Y."/>
            <person name="Stander E.A."/>
            <person name="Kirby B.M."/>
            <person name="Clavaud C."/>
            <person name="Farcet C."/>
            <person name="Breton L."/>
            <person name="Trindade M.I."/>
        </authorList>
    </citation>
    <scope>NUCLEOTIDE SEQUENCE</scope>
</reference>
<protein>
    <submittedName>
        <fullName evidence="1">Uncharacterized protein</fullName>
    </submittedName>
</protein>
<proteinExistence type="predicted"/>
<gene>
    <name evidence="1" type="ORF">10F3_6</name>
</gene>
<accession>A0A2H4JDL0</accession>
<sequence length="109" mass="12702">MPQTVITFDEMTANVFQDQMQKLFQAAYEKGVEDGRNKYALKPVLTRKEAMEVLRCKETKMAELAARADFPKNPMLGRNIPTKQLLEWIDLHTEWMKENTDYFKKGVTA</sequence>
<evidence type="ECO:0000313" key="1">
    <source>
        <dbReference type="EMBL" id="ASN70191.1"/>
    </source>
</evidence>